<accession>A0AAD7I6D9</accession>
<feature type="compositionally biased region" description="Basic and acidic residues" evidence="1">
    <location>
        <begin position="17"/>
        <end position="28"/>
    </location>
</feature>
<dbReference type="Proteomes" id="UP001215598">
    <property type="component" value="Unassembled WGS sequence"/>
</dbReference>
<feature type="compositionally biased region" description="Polar residues" evidence="1">
    <location>
        <begin position="43"/>
        <end position="54"/>
    </location>
</feature>
<evidence type="ECO:0000256" key="1">
    <source>
        <dbReference type="SAM" id="MobiDB-lite"/>
    </source>
</evidence>
<evidence type="ECO:0000313" key="3">
    <source>
        <dbReference type="Proteomes" id="UP001215598"/>
    </source>
</evidence>
<protein>
    <submittedName>
        <fullName evidence="2">Uncharacterized protein</fullName>
    </submittedName>
</protein>
<evidence type="ECO:0000313" key="2">
    <source>
        <dbReference type="EMBL" id="KAJ7735807.1"/>
    </source>
</evidence>
<organism evidence="2 3">
    <name type="scientific">Mycena metata</name>
    <dbReference type="NCBI Taxonomy" id="1033252"/>
    <lineage>
        <taxon>Eukaryota</taxon>
        <taxon>Fungi</taxon>
        <taxon>Dikarya</taxon>
        <taxon>Basidiomycota</taxon>
        <taxon>Agaricomycotina</taxon>
        <taxon>Agaricomycetes</taxon>
        <taxon>Agaricomycetidae</taxon>
        <taxon>Agaricales</taxon>
        <taxon>Marasmiineae</taxon>
        <taxon>Mycenaceae</taxon>
        <taxon>Mycena</taxon>
    </lineage>
</organism>
<sequence>MTQPQDLRTTYAALKGFRADELQPEDHTTRRRQGPQMNPYAQDWSNGLGHNTNGGSRGPSPSLYGALPYSNPRVPEFITFTFSPVDGTILNSLVIGPSIFRWTPNEGYIELYSTNVPNPHLFGRILQGESGVRLDLTSEAVHLGLLEVAITSAILLMSGRNIDLAERAGPRHIEARQSPLIAEVPERLPRAAS</sequence>
<keyword evidence="3" id="KW-1185">Reference proteome</keyword>
<reference evidence="2" key="1">
    <citation type="submission" date="2023-03" db="EMBL/GenBank/DDBJ databases">
        <title>Massive genome expansion in bonnet fungi (Mycena s.s.) driven by repeated elements and novel gene families across ecological guilds.</title>
        <authorList>
            <consortium name="Lawrence Berkeley National Laboratory"/>
            <person name="Harder C.B."/>
            <person name="Miyauchi S."/>
            <person name="Viragh M."/>
            <person name="Kuo A."/>
            <person name="Thoen E."/>
            <person name="Andreopoulos B."/>
            <person name="Lu D."/>
            <person name="Skrede I."/>
            <person name="Drula E."/>
            <person name="Henrissat B."/>
            <person name="Morin E."/>
            <person name="Kohler A."/>
            <person name="Barry K."/>
            <person name="LaButti K."/>
            <person name="Morin E."/>
            <person name="Salamov A."/>
            <person name="Lipzen A."/>
            <person name="Mereny Z."/>
            <person name="Hegedus B."/>
            <person name="Baldrian P."/>
            <person name="Stursova M."/>
            <person name="Weitz H."/>
            <person name="Taylor A."/>
            <person name="Grigoriev I.V."/>
            <person name="Nagy L.G."/>
            <person name="Martin F."/>
            <person name="Kauserud H."/>
        </authorList>
    </citation>
    <scope>NUCLEOTIDE SEQUENCE</scope>
    <source>
        <strain evidence="2">CBHHK182m</strain>
    </source>
</reference>
<feature type="region of interest" description="Disordered" evidence="1">
    <location>
        <begin position="1"/>
        <end position="64"/>
    </location>
</feature>
<dbReference type="EMBL" id="JARKIB010000125">
    <property type="protein sequence ID" value="KAJ7735807.1"/>
    <property type="molecule type" value="Genomic_DNA"/>
</dbReference>
<name>A0AAD7I6D9_9AGAR</name>
<comment type="caution">
    <text evidence="2">The sequence shown here is derived from an EMBL/GenBank/DDBJ whole genome shotgun (WGS) entry which is preliminary data.</text>
</comment>
<dbReference type="AlphaFoldDB" id="A0AAD7I6D9"/>
<gene>
    <name evidence="2" type="ORF">B0H16DRAFT_1467058</name>
</gene>
<proteinExistence type="predicted"/>